<reference evidence="3" key="1">
    <citation type="journal article" date="2014" name="Proc. Natl. Acad. Sci. U.S.A.">
        <title>Extensive sampling of basidiomycete genomes demonstrates inadequacy of the white-rot/brown-rot paradigm for wood decay fungi.</title>
        <authorList>
            <person name="Riley R."/>
            <person name="Salamov A.A."/>
            <person name="Brown D.W."/>
            <person name="Nagy L.G."/>
            <person name="Floudas D."/>
            <person name="Held B.W."/>
            <person name="Levasseur A."/>
            <person name="Lombard V."/>
            <person name="Morin E."/>
            <person name="Otillar R."/>
            <person name="Lindquist E.A."/>
            <person name="Sun H."/>
            <person name="LaButti K.M."/>
            <person name="Schmutz J."/>
            <person name="Jabbour D."/>
            <person name="Luo H."/>
            <person name="Baker S.E."/>
            <person name="Pisabarro A.G."/>
            <person name="Walton J.D."/>
            <person name="Blanchette R.A."/>
            <person name="Henrissat B."/>
            <person name="Martin F."/>
            <person name="Cullen D."/>
            <person name="Hibbett D.S."/>
            <person name="Grigoriev I.V."/>
        </authorList>
    </citation>
    <scope>NUCLEOTIDE SEQUENCE [LARGE SCALE GENOMIC DNA]</scope>
    <source>
        <strain evidence="3">FD-172 SS1</strain>
    </source>
</reference>
<dbReference type="HOGENOM" id="CLU_1758527_0_0_1"/>
<proteinExistence type="predicted"/>
<accession>A0A067MAE7</accession>
<evidence type="ECO:0000256" key="1">
    <source>
        <dbReference type="SAM" id="MobiDB-lite"/>
    </source>
</evidence>
<dbReference type="InParanoid" id="A0A067MAE7"/>
<name>A0A067MAE7_BOTB1</name>
<dbReference type="Proteomes" id="UP000027195">
    <property type="component" value="Unassembled WGS sequence"/>
</dbReference>
<protein>
    <submittedName>
        <fullName evidence="2">Uncharacterized protein</fullName>
    </submittedName>
</protein>
<feature type="compositionally biased region" description="Polar residues" evidence="1">
    <location>
        <begin position="138"/>
        <end position="148"/>
    </location>
</feature>
<sequence length="148" mass="15448">MSSNPRSPHQMSDPVAEQAAPHAPTGDTGVDSPRDAPKPTVANATSPASRWIPPSLAHFSNASTLSSVPPSPDSAARFGDVTVPLPPVRPSAEEGEERDSYQVSPSWPYHPSQWQGPLPGPGLAESSEPAKQPPGDSDGQTDTQPSKL</sequence>
<dbReference type="AlphaFoldDB" id="A0A067MAE7"/>
<gene>
    <name evidence="2" type="ORF">BOTBODRAFT_448765</name>
</gene>
<dbReference type="OrthoDB" id="6077919at2759"/>
<feature type="compositionally biased region" description="Polar residues" evidence="1">
    <location>
        <begin position="1"/>
        <end position="10"/>
    </location>
</feature>
<dbReference type="EMBL" id="KL198056">
    <property type="protein sequence ID" value="KDQ11675.1"/>
    <property type="molecule type" value="Genomic_DNA"/>
</dbReference>
<organism evidence="2 3">
    <name type="scientific">Botryobasidium botryosum (strain FD-172 SS1)</name>
    <dbReference type="NCBI Taxonomy" id="930990"/>
    <lineage>
        <taxon>Eukaryota</taxon>
        <taxon>Fungi</taxon>
        <taxon>Dikarya</taxon>
        <taxon>Basidiomycota</taxon>
        <taxon>Agaricomycotina</taxon>
        <taxon>Agaricomycetes</taxon>
        <taxon>Cantharellales</taxon>
        <taxon>Botryobasidiaceae</taxon>
        <taxon>Botryobasidium</taxon>
    </lineage>
</organism>
<feature type="region of interest" description="Disordered" evidence="1">
    <location>
        <begin position="1"/>
        <end position="148"/>
    </location>
</feature>
<evidence type="ECO:0000313" key="3">
    <source>
        <dbReference type="Proteomes" id="UP000027195"/>
    </source>
</evidence>
<evidence type="ECO:0000313" key="2">
    <source>
        <dbReference type="EMBL" id="KDQ11675.1"/>
    </source>
</evidence>
<feature type="compositionally biased region" description="Polar residues" evidence="1">
    <location>
        <begin position="58"/>
        <end position="68"/>
    </location>
</feature>
<keyword evidence="3" id="KW-1185">Reference proteome</keyword>